<accession>A0A392QR08</accession>
<dbReference type="AlphaFoldDB" id="A0A392QR08"/>
<dbReference type="InterPro" id="IPR000477">
    <property type="entry name" value="RT_dom"/>
</dbReference>
<keyword evidence="3" id="KW-1185">Reference proteome</keyword>
<feature type="domain" description="Reverse transcriptase" evidence="1">
    <location>
        <begin position="71"/>
        <end position="132"/>
    </location>
</feature>
<dbReference type="InterPro" id="IPR052343">
    <property type="entry name" value="Retrotransposon-Effector_Assoc"/>
</dbReference>
<evidence type="ECO:0000259" key="1">
    <source>
        <dbReference type="Pfam" id="PF00078"/>
    </source>
</evidence>
<organism evidence="2 3">
    <name type="scientific">Trifolium medium</name>
    <dbReference type="NCBI Taxonomy" id="97028"/>
    <lineage>
        <taxon>Eukaryota</taxon>
        <taxon>Viridiplantae</taxon>
        <taxon>Streptophyta</taxon>
        <taxon>Embryophyta</taxon>
        <taxon>Tracheophyta</taxon>
        <taxon>Spermatophyta</taxon>
        <taxon>Magnoliopsida</taxon>
        <taxon>eudicotyledons</taxon>
        <taxon>Gunneridae</taxon>
        <taxon>Pentapetalae</taxon>
        <taxon>rosids</taxon>
        <taxon>fabids</taxon>
        <taxon>Fabales</taxon>
        <taxon>Fabaceae</taxon>
        <taxon>Papilionoideae</taxon>
        <taxon>50 kb inversion clade</taxon>
        <taxon>NPAAA clade</taxon>
        <taxon>Hologalegina</taxon>
        <taxon>IRL clade</taxon>
        <taxon>Trifolieae</taxon>
        <taxon>Trifolium</taxon>
    </lineage>
</organism>
<evidence type="ECO:0000313" key="3">
    <source>
        <dbReference type="Proteomes" id="UP000265520"/>
    </source>
</evidence>
<dbReference type="SUPFAM" id="SSF56672">
    <property type="entry name" value="DNA/RNA polymerases"/>
    <property type="match status" value="1"/>
</dbReference>
<feature type="non-terminal residue" evidence="2">
    <location>
        <position position="141"/>
    </location>
</feature>
<sequence>MLEAPITKEEIQTALFQMHPDKSPGPDGFNPAFFQQFWHICGDDVFTATKDWLQRGYFPSSLNETNICLIPKCESPITMKDFRPISLCNVLYKMVSKLLANRLNLVIEKCISEEQSAFVEGRSIIDNALIAIEIIHALKRR</sequence>
<dbReference type="Proteomes" id="UP000265520">
    <property type="component" value="Unassembled WGS sequence"/>
</dbReference>
<dbReference type="EMBL" id="LXQA010151118">
    <property type="protein sequence ID" value="MCI26070.1"/>
    <property type="molecule type" value="Genomic_DNA"/>
</dbReference>
<dbReference type="PANTHER" id="PTHR46890">
    <property type="entry name" value="NON-LTR RETROLELEMENT REVERSE TRANSCRIPTASE-LIKE PROTEIN-RELATED"/>
    <property type="match status" value="1"/>
</dbReference>
<protein>
    <submittedName>
        <fullName evidence="2">CNGC5-like protein</fullName>
    </submittedName>
</protein>
<evidence type="ECO:0000313" key="2">
    <source>
        <dbReference type="EMBL" id="MCI26070.1"/>
    </source>
</evidence>
<dbReference type="InterPro" id="IPR043502">
    <property type="entry name" value="DNA/RNA_pol_sf"/>
</dbReference>
<reference evidence="2 3" key="1">
    <citation type="journal article" date="2018" name="Front. Plant Sci.">
        <title>Red Clover (Trifolium pratense) and Zigzag Clover (T. medium) - A Picture of Genomic Similarities and Differences.</title>
        <authorList>
            <person name="Dluhosova J."/>
            <person name="Istvanek J."/>
            <person name="Nedelnik J."/>
            <person name="Repkova J."/>
        </authorList>
    </citation>
    <scope>NUCLEOTIDE SEQUENCE [LARGE SCALE GENOMIC DNA]</scope>
    <source>
        <strain evidence="3">cv. 10/8</strain>
        <tissue evidence="2">Leaf</tissue>
    </source>
</reference>
<comment type="caution">
    <text evidence="2">The sequence shown here is derived from an EMBL/GenBank/DDBJ whole genome shotgun (WGS) entry which is preliminary data.</text>
</comment>
<name>A0A392QR08_9FABA</name>
<proteinExistence type="predicted"/>
<dbReference type="Pfam" id="PF00078">
    <property type="entry name" value="RVT_1"/>
    <property type="match status" value="1"/>
</dbReference>
<dbReference type="PANTHER" id="PTHR46890:SF48">
    <property type="entry name" value="RNA-DIRECTED DNA POLYMERASE"/>
    <property type="match status" value="1"/>
</dbReference>